<dbReference type="EC" id="2.3.1.30" evidence="6"/>
<keyword evidence="3 6" id="KW-0808">Transferase</keyword>
<keyword evidence="4" id="KW-0677">Repeat</keyword>
<gene>
    <name evidence="8" type="ORF">HBP98_07305</name>
</gene>
<evidence type="ECO:0000256" key="6">
    <source>
        <dbReference type="PIRNR" id="PIRNR000441"/>
    </source>
</evidence>
<evidence type="ECO:0000256" key="5">
    <source>
        <dbReference type="ARBA" id="ARBA00023315"/>
    </source>
</evidence>
<sequence length="175" mass="19274">MGILVRLFRLPIFRAFSQFGGLQGVIVMVFYQIGHFIFFKLRLPVIRQLCWAMYRLIELFFIRLIFDCEIPAQCHIGKGLHLPHGPKGIVINPYAKIGNNVTIFHYVTLGQNKQAKTAPIIEQDVIIGAGAKLLGNITIAKAAKIGANAVVLQNIPSGATAVGIPAQIKSNKIRT</sequence>
<comment type="catalytic activity">
    <reaction evidence="6">
        <text>L-serine + acetyl-CoA = O-acetyl-L-serine + CoA</text>
        <dbReference type="Rhea" id="RHEA:24560"/>
        <dbReference type="ChEBI" id="CHEBI:33384"/>
        <dbReference type="ChEBI" id="CHEBI:57287"/>
        <dbReference type="ChEBI" id="CHEBI:57288"/>
        <dbReference type="ChEBI" id="CHEBI:58340"/>
        <dbReference type="EC" id="2.3.1.30"/>
    </reaction>
</comment>
<dbReference type="GO" id="GO:0005737">
    <property type="term" value="C:cytoplasm"/>
    <property type="evidence" value="ECO:0007669"/>
    <property type="project" value="InterPro"/>
</dbReference>
<name>A0A7X1A670_9LIST</name>
<dbReference type="PANTHER" id="PTHR42811">
    <property type="entry name" value="SERINE ACETYLTRANSFERASE"/>
    <property type="match status" value="1"/>
</dbReference>
<evidence type="ECO:0000256" key="2">
    <source>
        <dbReference type="ARBA" id="ARBA00018522"/>
    </source>
</evidence>
<dbReference type="PROSITE" id="PS00101">
    <property type="entry name" value="HEXAPEP_TRANSFERASES"/>
    <property type="match status" value="1"/>
</dbReference>
<dbReference type="GO" id="GO:0006535">
    <property type="term" value="P:cysteine biosynthetic process from serine"/>
    <property type="evidence" value="ECO:0007669"/>
    <property type="project" value="InterPro"/>
</dbReference>
<evidence type="ECO:0000313" key="9">
    <source>
        <dbReference type="Proteomes" id="UP000546244"/>
    </source>
</evidence>
<dbReference type="Proteomes" id="UP000546244">
    <property type="component" value="Unassembled WGS sequence"/>
</dbReference>
<evidence type="ECO:0000313" key="8">
    <source>
        <dbReference type="EMBL" id="MBC2371798.1"/>
    </source>
</evidence>
<dbReference type="PIRSF" id="PIRSF000441">
    <property type="entry name" value="CysE"/>
    <property type="match status" value="1"/>
</dbReference>
<dbReference type="Pfam" id="PF00132">
    <property type="entry name" value="Hexapep"/>
    <property type="match status" value="1"/>
</dbReference>
<comment type="similarity">
    <text evidence="1 6">Belongs to the transferase hexapeptide repeat family.</text>
</comment>
<evidence type="ECO:0000256" key="7">
    <source>
        <dbReference type="SAM" id="Phobius"/>
    </source>
</evidence>
<keyword evidence="7" id="KW-0472">Membrane</keyword>
<dbReference type="EMBL" id="JAARMV010000002">
    <property type="protein sequence ID" value="MBC2371798.1"/>
    <property type="molecule type" value="Genomic_DNA"/>
</dbReference>
<keyword evidence="7" id="KW-1133">Transmembrane helix</keyword>
<dbReference type="InterPro" id="IPR001451">
    <property type="entry name" value="Hexapep"/>
</dbReference>
<reference evidence="8 9" key="1">
    <citation type="submission" date="2020-03" db="EMBL/GenBank/DDBJ databases">
        <title>Soil Listeria distribution.</title>
        <authorList>
            <person name="Liao J."/>
            <person name="Wiedmann M."/>
        </authorList>
    </citation>
    <scope>NUCLEOTIDE SEQUENCE [LARGE SCALE GENOMIC DNA]</scope>
    <source>
        <strain evidence="8 9">FSL L7-1850</strain>
    </source>
</reference>
<dbReference type="InterPro" id="IPR045304">
    <property type="entry name" value="LbH_SAT"/>
</dbReference>
<dbReference type="Gene3D" id="2.160.10.10">
    <property type="entry name" value="Hexapeptide repeat proteins"/>
    <property type="match status" value="1"/>
</dbReference>
<evidence type="ECO:0000256" key="1">
    <source>
        <dbReference type="ARBA" id="ARBA00007274"/>
    </source>
</evidence>
<dbReference type="GO" id="GO:0009001">
    <property type="term" value="F:serine O-acetyltransferase activity"/>
    <property type="evidence" value="ECO:0007669"/>
    <property type="project" value="UniProtKB-EC"/>
</dbReference>
<dbReference type="SUPFAM" id="SSF51161">
    <property type="entry name" value="Trimeric LpxA-like enzymes"/>
    <property type="match status" value="1"/>
</dbReference>
<keyword evidence="5 6" id="KW-0012">Acyltransferase</keyword>
<dbReference type="CDD" id="cd03354">
    <property type="entry name" value="LbH_SAT"/>
    <property type="match status" value="1"/>
</dbReference>
<dbReference type="AlphaFoldDB" id="A0A7X1A670"/>
<organism evidence="8 9">
    <name type="scientific">Listeria booriae</name>
    <dbReference type="NCBI Taxonomy" id="1552123"/>
    <lineage>
        <taxon>Bacteria</taxon>
        <taxon>Bacillati</taxon>
        <taxon>Bacillota</taxon>
        <taxon>Bacilli</taxon>
        <taxon>Bacillales</taxon>
        <taxon>Listeriaceae</taxon>
        <taxon>Listeria</taxon>
    </lineage>
</organism>
<feature type="transmembrane region" description="Helical" evidence="7">
    <location>
        <begin position="12"/>
        <end position="33"/>
    </location>
</feature>
<dbReference type="InterPro" id="IPR018357">
    <property type="entry name" value="Hexapep_transf_CS"/>
</dbReference>
<dbReference type="RefSeq" id="WP_185618620.1">
    <property type="nucleotide sequence ID" value="NZ_JAARMV010000002.1"/>
</dbReference>
<proteinExistence type="inferred from homology"/>
<dbReference type="InterPro" id="IPR005881">
    <property type="entry name" value="Ser_O-AcTrfase"/>
</dbReference>
<keyword evidence="7" id="KW-0812">Transmembrane</keyword>
<evidence type="ECO:0000256" key="4">
    <source>
        <dbReference type="ARBA" id="ARBA00022737"/>
    </source>
</evidence>
<dbReference type="InterPro" id="IPR011004">
    <property type="entry name" value="Trimer_LpxA-like_sf"/>
</dbReference>
<protein>
    <recommendedName>
        <fullName evidence="2 6">Serine acetyltransferase</fullName>
        <ecNumber evidence="6">2.3.1.30</ecNumber>
    </recommendedName>
</protein>
<evidence type="ECO:0000256" key="3">
    <source>
        <dbReference type="ARBA" id="ARBA00022679"/>
    </source>
</evidence>
<accession>A0A7X1A670</accession>
<comment type="caution">
    <text evidence="8">The sequence shown here is derived from an EMBL/GenBank/DDBJ whole genome shotgun (WGS) entry which is preliminary data.</text>
</comment>